<evidence type="ECO:0000313" key="3">
    <source>
        <dbReference type="Proteomes" id="UP000295135"/>
    </source>
</evidence>
<dbReference type="OrthoDB" id="9811177at2"/>
<dbReference type="EMBL" id="SLZY01000004">
    <property type="protein sequence ID" value="TCS72613.1"/>
    <property type="molecule type" value="Genomic_DNA"/>
</dbReference>
<dbReference type="InterPro" id="IPR002725">
    <property type="entry name" value="YgjP-like_metallopeptidase"/>
</dbReference>
<gene>
    <name evidence="2" type="ORF">EDC61_10423</name>
</gene>
<protein>
    <recommendedName>
        <fullName evidence="1">YgjP-like metallopeptidase domain-containing protein</fullName>
    </recommendedName>
</protein>
<dbReference type="Proteomes" id="UP000295135">
    <property type="component" value="Unassembled WGS sequence"/>
</dbReference>
<dbReference type="PANTHER" id="PTHR30399:SF1">
    <property type="entry name" value="UTP PYROPHOSPHATASE"/>
    <property type="match status" value="1"/>
</dbReference>
<dbReference type="Gene3D" id="3.30.2010.10">
    <property type="entry name" value="Metalloproteases ('zincins'), catalytic domain"/>
    <property type="match status" value="1"/>
</dbReference>
<dbReference type="CDD" id="cd07344">
    <property type="entry name" value="M48_yhfN_like"/>
    <property type="match status" value="1"/>
</dbReference>
<keyword evidence="3" id="KW-1185">Reference proteome</keyword>
<dbReference type="AlphaFoldDB" id="A0A4R3JWI6"/>
<dbReference type="PANTHER" id="PTHR30399">
    <property type="entry name" value="UNCHARACTERIZED PROTEIN YGJP"/>
    <property type="match status" value="1"/>
</dbReference>
<organism evidence="2 3">
    <name type="scientific">Sulfuritortus calidifontis</name>
    <dbReference type="NCBI Taxonomy" id="1914471"/>
    <lineage>
        <taxon>Bacteria</taxon>
        <taxon>Pseudomonadati</taxon>
        <taxon>Pseudomonadota</taxon>
        <taxon>Betaproteobacteria</taxon>
        <taxon>Nitrosomonadales</taxon>
        <taxon>Thiobacillaceae</taxon>
        <taxon>Sulfuritortus</taxon>
    </lineage>
</organism>
<accession>A0A4R3JWI6</accession>
<evidence type="ECO:0000313" key="2">
    <source>
        <dbReference type="EMBL" id="TCS72613.1"/>
    </source>
</evidence>
<feature type="domain" description="YgjP-like metallopeptidase" evidence="1">
    <location>
        <begin position="34"/>
        <end position="232"/>
    </location>
</feature>
<sequence>MLRSRVIQRETEQRELRLGGELVAYTLKRSSARRTLALKVSEAGEVIVNAPWRMALWRIEAFVAQHAAWLRERLQAAQRRDPAWHEGMALPYLGQVRALSLAPDALPCVFPLADRMIVGGRIEAVPQVVTEWYQAEAEPLLRQRLAMHVERIGQRMPRFRMTGATSRWGSLSPTGVLSLNWRLIKASLAEIDYVICHELAHIRVPNHSRAFWREVAALCPGFEPAKDRLRRNGAFYFQF</sequence>
<comment type="caution">
    <text evidence="2">The sequence shown here is derived from an EMBL/GenBank/DDBJ whole genome shotgun (WGS) entry which is preliminary data.</text>
</comment>
<reference evidence="2 3" key="1">
    <citation type="submission" date="2019-03" db="EMBL/GenBank/DDBJ databases">
        <title>Genomic Encyclopedia of Type Strains, Phase IV (KMG-IV): sequencing the most valuable type-strain genomes for metagenomic binning, comparative biology and taxonomic classification.</title>
        <authorList>
            <person name="Goeker M."/>
        </authorList>
    </citation>
    <scope>NUCLEOTIDE SEQUENCE [LARGE SCALE GENOMIC DNA]</scope>
    <source>
        <strain evidence="2 3">DSM 103923</strain>
    </source>
</reference>
<dbReference type="InterPro" id="IPR053136">
    <property type="entry name" value="UTP_pyrophosphatase-like"/>
</dbReference>
<evidence type="ECO:0000259" key="1">
    <source>
        <dbReference type="Pfam" id="PF01863"/>
    </source>
</evidence>
<dbReference type="Pfam" id="PF01863">
    <property type="entry name" value="YgjP-like"/>
    <property type="match status" value="1"/>
</dbReference>
<name>A0A4R3JWI6_9PROT</name>
<dbReference type="RefSeq" id="WP_126462858.1">
    <property type="nucleotide sequence ID" value="NZ_AP018721.1"/>
</dbReference>
<proteinExistence type="predicted"/>